<reference evidence="2" key="1">
    <citation type="submission" date="2020-11" db="EMBL/GenBank/DDBJ databases">
        <title>Azospira restricta DSM 18626 genome sequence.</title>
        <authorList>
            <person name="Moe W.M."/>
        </authorList>
    </citation>
    <scope>NUCLEOTIDE SEQUENCE</scope>
    <source>
        <strain evidence="2">DSM 18626</strain>
    </source>
</reference>
<dbReference type="KEGG" id="ares:IWH25_04445"/>
<protein>
    <submittedName>
        <fullName evidence="2">YHS domain-containing protein</fullName>
    </submittedName>
</protein>
<name>A0A974Y4K8_9RHOO</name>
<keyword evidence="3" id="KW-1185">Reference proteome</keyword>
<dbReference type="Proteomes" id="UP000663444">
    <property type="component" value="Chromosome"/>
</dbReference>
<dbReference type="Pfam" id="PF04945">
    <property type="entry name" value="YHS"/>
    <property type="match status" value="1"/>
</dbReference>
<accession>A0A974Y4K8</accession>
<feature type="domain" description="YHS" evidence="1">
    <location>
        <begin position="7"/>
        <end position="50"/>
    </location>
</feature>
<organism evidence="2 3">
    <name type="scientific">Azospira restricta</name>
    <dbReference type="NCBI Taxonomy" id="404405"/>
    <lineage>
        <taxon>Bacteria</taxon>
        <taxon>Pseudomonadati</taxon>
        <taxon>Pseudomonadota</taxon>
        <taxon>Betaproteobacteria</taxon>
        <taxon>Rhodocyclales</taxon>
        <taxon>Rhodocyclaceae</taxon>
        <taxon>Azospira</taxon>
    </lineage>
</organism>
<proteinExistence type="predicted"/>
<gene>
    <name evidence="2" type="ORF">IWH25_04445</name>
</gene>
<evidence type="ECO:0000313" key="2">
    <source>
        <dbReference type="EMBL" id="QRJ64608.1"/>
    </source>
</evidence>
<dbReference type="RefSeq" id="WP_203388151.1">
    <property type="nucleotide sequence ID" value="NZ_CP064781.1"/>
</dbReference>
<evidence type="ECO:0000259" key="1">
    <source>
        <dbReference type="Pfam" id="PF04945"/>
    </source>
</evidence>
<evidence type="ECO:0000313" key="3">
    <source>
        <dbReference type="Proteomes" id="UP000663444"/>
    </source>
</evidence>
<dbReference type="InterPro" id="IPR007029">
    <property type="entry name" value="YHS_dom"/>
</dbReference>
<dbReference type="EMBL" id="CP064781">
    <property type="protein sequence ID" value="QRJ64608.1"/>
    <property type="molecule type" value="Genomic_DNA"/>
</dbReference>
<sequence length="162" mass="17752">MKDKEPIKDVVCGMWVDPTSFGAEYLGRHFAFCTAQCRERFLANPHLYVGLPGRPAPKQSGQTVLKRRRFVLDTALDAYQADSVRARVGALMGIEAVEVRGAEIVVTYDLLQATAAQIEAAFADAGARLGSGWAERLRRGFVHYTEECEIGQLQVGPPSGCH</sequence>
<dbReference type="AlphaFoldDB" id="A0A974Y4K8"/>